<feature type="compositionally biased region" description="Polar residues" evidence="1">
    <location>
        <begin position="436"/>
        <end position="445"/>
    </location>
</feature>
<dbReference type="PANTHER" id="PTHR43737:SF1">
    <property type="entry name" value="DUF1501 DOMAIN-CONTAINING PROTEIN"/>
    <property type="match status" value="1"/>
</dbReference>
<proteinExistence type="predicted"/>
<dbReference type="InterPro" id="IPR006311">
    <property type="entry name" value="TAT_signal"/>
</dbReference>
<feature type="region of interest" description="Disordered" evidence="1">
    <location>
        <begin position="421"/>
        <end position="445"/>
    </location>
</feature>
<gene>
    <name evidence="3" type="ORF">C5Y93_13845</name>
</gene>
<sequence>MNVSHFSRRNFLQTSAALMGAASCSWLPRLATAAGPNPERKRSCILLWMSGGPTQTDTFDMKPGHANGGEFSETETNVPGLKFSEHFSGLAQQADKLAVLRGMSTSEGDHLRGTYLMHTGQRPGGPLNYPSIGASLAKTLGRRDTTLPNYVAVNPSNFLNGAATGPGFLGPRYAAATVGARGGQPMPPADGDAAVQPLADLGVDFLSLPAGIDQSRHDARLALWKQQQDQFLSGHPSGAAEAQATIFQSAVKMMHPEAASAFDLSQEKTNVRESYGKGTFGQGCLIARRLVERGVPFVEVTLGGNGLGWDTHQNNFNTVKRLSEELDQGWSTLMTELAERGLLETTTICWMGEFGRTPNINNNAGRDHFPDAWSCVLAGGGIAGGQAYGKTNEAGTEVTEGKTEVQDLLATLCRAVGVDPETEHYSPQNRPIKISEGTSIDQVLS</sequence>
<dbReference type="RefSeq" id="WP_105336017.1">
    <property type="nucleotide sequence ID" value="NZ_PUHZ01000014.1"/>
</dbReference>
<dbReference type="Proteomes" id="UP000237819">
    <property type="component" value="Unassembled WGS sequence"/>
</dbReference>
<feature type="chain" id="PRO_5015511569" evidence="2">
    <location>
        <begin position="34"/>
        <end position="445"/>
    </location>
</feature>
<dbReference type="Pfam" id="PF07394">
    <property type="entry name" value="DUF1501"/>
    <property type="match status" value="1"/>
</dbReference>
<dbReference type="PANTHER" id="PTHR43737">
    <property type="entry name" value="BLL7424 PROTEIN"/>
    <property type="match status" value="1"/>
</dbReference>
<evidence type="ECO:0000313" key="4">
    <source>
        <dbReference type="Proteomes" id="UP000237819"/>
    </source>
</evidence>
<evidence type="ECO:0000256" key="1">
    <source>
        <dbReference type="SAM" id="MobiDB-lite"/>
    </source>
</evidence>
<reference evidence="3 4" key="1">
    <citation type="submission" date="2018-02" db="EMBL/GenBank/DDBJ databases">
        <title>Comparative genomes isolates from brazilian mangrove.</title>
        <authorList>
            <person name="Araujo J.E."/>
            <person name="Taketani R.G."/>
            <person name="Silva M.C.P."/>
            <person name="Loureco M.V."/>
            <person name="Andreote F.D."/>
        </authorList>
    </citation>
    <scope>NUCLEOTIDE SEQUENCE [LARGE SCALE GENOMIC DNA]</scope>
    <source>
        <strain evidence="3 4">Nap-Phe MGV</strain>
    </source>
</reference>
<evidence type="ECO:0000256" key="2">
    <source>
        <dbReference type="SAM" id="SignalP"/>
    </source>
</evidence>
<dbReference type="InterPro" id="IPR017850">
    <property type="entry name" value="Alkaline_phosphatase_core_sf"/>
</dbReference>
<organism evidence="3 4">
    <name type="scientific">Blastopirellula marina</name>
    <dbReference type="NCBI Taxonomy" id="124"/>
    <lineage>
        <taxon>Bacteria</taxon>
        <taxon>Pseudomonadati</taxon>
        <taxon>Planctomycetota</taxon>
        <taxon>Planctomycetia</taxon>
        <taxon>Pirellulales</taxon>
        <taxon>Pirellulaceae</taxon>
        <taxon>Blastopirellula</taxon>
    </lineage>
</organism>
<dbReference type="OrthoDB" id="127333at2"/>
<accession>A0A2S8GM55</accession>
<dbReference type="AlphaFoldDB" id="A0A2S8GM55"/>
<keyword evidence="2" id="KW-0732">Signal</keyword>
<dbReference type="PROSITE" id="PS51318">
    <property type="entry name" value="TAT"/>
    <property type="match status" value="1"/>
</dbReference>
<name>A0A2S8GM55_9BACT</name>
<evidence type="ECO:0000313" key="3">
    <source>
        <dbReference type="EMBL" id="PQO45526.1"/>
    </source>
</evidence>
<dbReference type="InterPro" id="IPR010869">
    <property type="entry name" value="DUF1501"/>
</dbReference>
<dbReference type="EMBL" id="PUHZ01000014">
    <property type="protein sequence ID" value="PQO45526.1"/>
    <property type="molecule type" value="Genomic_DNA"/>
</dbReference>
<protein>
    <submittedName>
        <fullName evidence="3">DUF1501 domain-containing protein</fullName>
    </submittedName>
</protein>
<comment type="caution">
    <text evidence="3">The sequence shown here is derived from an EMBL/GenBank/DDBJ whole genome shotgun (WGS) entry which is preliminary data.</text>
</comment>
<feature type="signal peptide" evidence="2">
    <location>
        <begin position="1"/>
        <end position="33"/>
    </location>
</feature>
<dbReference type="SUPFAM" id="SSF53649">
    <property type="entry name" value="Alkaline phosphatase-like"/>
    <property type="match status" value="1"/>
</dbReference>